<name>A0AAU0MKT5_9MICO</name>
<reference evidence="1 2" key="1">
    <citation type="submission" date="2023-10" db="EMBL/GenBank/DDBJ databases">
        <title>Y20.</title>
        <authorList>
            <person name="Zhang G."/>
            <person name="Ding Y."/>
        </authorList>
    </citation>
    <scope>NUCLEOTIDE SEQUENCE [LARGE SCALE GENOMIC DNA]</scope>
    <source>
        <strain evidence="1 2">Y20</strain>
    </source>
</reference>
<evidence type="ECO:0008006" key="3">
    <source>
        <dbReference type="Google" id="ProtNLM"/>
    </source>
</evidence>
<dbReference type="EMBL" id="CP137080">
    <property type="protein sequence ID" value="WOQ70580.1"/>
    <property type="molecule type" value="Genomic_DNA"/>
</dbReference>
<proteinExistence type="predicted"/>
<dbReference type="Gene3D" id="3.40.50.300">
    <property type="entry name" value="P-loop containing nucleotide triphosphate hydrolases"/>
    <property type="match status" value="1"/>
</dbReference>
<evidence type="ECO:0000313" key="1">
    <source>
        <dbReference type="EMBL" id="WOQ70580.1"/>
    </source>
</evidence>
<keyword evidence="2" id="KW-1185">Reference proteome</keyword>
<accession>A0AAU0MKT5</accession>
<gene>
    <name evidence="1" type="ORF">RYJ27_05080</name>
</gene>
<dbReference type="Proteomes" id="UP001329313">
    <property type="component" value="Chromosome"/>
</dbReference>
<sequence>MADAAAAVLRAVEGIEALNPVILIDGRSGAGKSTLARALVSAWPAAGRVQLVALDSIYPGWDGLAAGVEIARQDILVPHARGLVGVWRRYDWDAGAPAEAHAVDPSLPLIVEGAGILTPQTARVADVAVWLDSPERSRRHRALARDGDAYEPHWERWALQEAEHIREHRPHALAHVNAVMP</sequence>
<dbReference type="InterPro" id="IPR027417">
    <property type="entry name" value="P-loop_NTPase"/>
</dbReference>
<dbReference type="KEGG" id="mliy:RYJ27_05080"/>
<evidence type="ECO:0000313" key="2">
    <source>
        <dbReference type="Proteomes" id="UP001329313"/>
    </source>
</evidence>
<dbReference type="AlphaFoldDB" id="A0AAU0MKT5"/>
<organism evidence="1 2">
    <name type="scientific">Microbacterium limosum</name>
    <dbReference type="NCBI Taxonomy" id="3079935"/>
    <lineage>
        <taxon>Bacteria</taxon>
        <taxon>Bacillati</taxon>
        <taxon>Actinomycetota</taxon>
        <taxon>Actinomycetes</taxon>
        <taxon>Micrococcales</taxon>
        <taxon>Microbacteriaceae</taxon>
        <taxon>Microbacterium</taxon>
    </lineage>
</organism>
<protein>
    <recommendedName>
        <fullName evidence="3">Aminobenzoate synthetase</fullName>
    </recommendedName>
</protein>
<dbReference type="SUPFAM" id="SSF52540">
    <property type="entry name" value="P-loop containing nucleoside triphosphate hydrolases"/>
    <property type="match status" value="1"/>
</dbReference>
<dbReference type="RefSeq" id="WP_330171660.1">
    <property type="nucleotide sequence ID" value="NZ_CP137080.1"/>
</dbReference>
<dbReference type="NCBIfam" id="NF005115">
    <property type="entry name" value="PRK06547.1"/>
    <property type="match status" value="1"/>
</dbReference>